<evidence type="ECO:0000313" key="2">
    <source>
        <dbReference type="EMBL" id="JAT75906.1"/>
    </source>
</evidence>
<evidence type="ECO:0000256" key="1">
    <source>
        <dbReference type="SAM" id="MobiDB-lite"/>
    </source>
</evidence>
<organism evidence="2">
    <name type="scientific">Auxenochlorella protothecoides</name>
    <name type="common">Green microalga</name>
    <name type="synonym">Chlorella protothecoides</name>
    <dbReference type="NCBI Taxonomy" id="3075"/>
    <lineage>
        <taxon>Eukaryota</taxon>
        <taxon>Viridiplantae</taxon>
        <taxon>Chlorophyta</taxon>
        <taxon>core chlorophytes</taxon>
        <taxon>Trebouxiophyceae</taxon>
        <taxon>Chlorellales</taxon>
        <taxon>Chlorellaceae</taxon>
        <taxon>Auxenochlorella</taxon>
    </lineage>
</organism>
<gene>
    <name evidence="2" type="ORF">g.1692</name>
</gene>
<proteinExistence type="predicted"/>
<feature type="compositionally biased region" description="Acidic residues" evidence="1">
    <location>
        <begin position="110"/>
        <end position="140"/>
    </location>
</feature>
<dbReference type="AlphaFoldDB" id="A0A1D2A9L4"/>
<evidence type="ECO:0008006" key="3">
    <source>
        <dbReference type="Google" id="ProtNLM"/>
    </source>
</evidence>
<accession>A0A1D2A9L4</accession>
<dbReference type="EMBL" id="GDKF01002716">
    <property type="protein sequence ID" value="JAT75906.1"/>
    <property type="molecule type" value="Transcribed_RNA"/>
</dbReference>
<name>A0A1D2A9L4_AUXPR</name>
<feature type="compositionally biased region" description="Low complexity" evidence="1">
    <location>
        <begin position="152"/>
        <end position="174"/>
    </location>
</feature>
<feature type="region of interest" description="Disordered" evidence="1">
    <location>
        <begin position="38"/>
        <end position="266"/>
    </location>
</feature>
<sequence length="266" mass="27315">MSRLSLRTKAEAPPEPVTDAHCEAALNAVQASEEPIAVTMAGSPPGGEDVVSEIEHAAPSPGPAQVATEERDPSQESGRAKRSVRRKSAAIIEAASDDEEAGVEDKPGDQDFEAFSDDSADSDEDSDDGDSSENLSDEESPPPKAKGRGKAKAAAPAPKATKAAKPRASAGSAPAPRPSKTPRLEAGTPRRTSLASSGPKATPRAPVSLAGKENPAPGSDDSGARLGRKLPTPLASGLPAARQDKPLTPRLIQPGGMLRVPGLRRK</sequence>
<reference evidence="2" key="1">
    <citation type="submission" date="2015-08" db="EMBL/GenBank/DDBJ databases">
        <authorList>
            <person name="Babu N.S."/>
            <person name="Beckwith C.J."/>
            <person name="Beseler K.G."/>
            <person name="Brison A."/>
            <person name="Carone J.V."/>
            <person name="Caskin T.P."/>
            <person name="Diamond M."/>
            <person name="Durham M.E."/>
            <person name="Foxe J.M."/>
            <person name="Go M."/>
            <person name="Henderson B.A."/>
            <person name="Jones I.B."/>
            <person name="McGettigan J.A."/>
            <person name="Micheletti S.J."/>
            <person name="Nasrallah M.E."/>
            <person name="Ortiz D."/>
            <person name="Piller C.R."/>
            <person name="Privatt S.R."/>
            <person name="Schneider S.L."/>
            <person name="Sharp S."/>
            <person name="Smith T.C."/>
            <person name="Stanton J.D."/>
            <person name="Ullery H.E."/>
            <person name="Wilson R.J."/>
            <person name="Serrano M.G."/>
            <person name="Buck G."/>
            <person name="Lee V."/>
            <person name="Wang Y."/>
            <person name="Carvalho R."/>
            <person name="Voegtly L."/>
            <person name="Shi R."/>
            <person name="Duckworth R."/>
            <person name="Johnson A."/>
            <person name="Loviza R."/>
            <person name="Walstead R."/>
            <person name="Shah Z."/>
            <person name="Kiflezghi M."/>
            <person name="Wade K."/>
            <person name="Ball S.L."/>
            <person name="Bradley K.W."/>
            <person name="Asai D.J."/>
            <person name="Bowman C.A."/>
            <person name="Russell D.A."/>
            <person name="Pope W.H."/>
            <person name="Jacobs-Sera D."/>
            <person name="Hendrix R.W."/>
            <person name="Hatfull G.F."/>
        </authorList>
    </citation>
    <scope>NUCLEOTIDE SEQUENCE</scope>
</reference>
<protein>
    <recommendedName>
        <fullName evidence="3">RAD51 interacting motif domain-containing protein</fullName>
    </recommendedName>
</protein>